<protein>
    <submittedName>
        <fullName evidence="2">Zinc finger and BTB domain-containing protein 5</fullName>
    </submittedName>
</protein>
<keyword evidence="3" id="KW-1185">Reference proteome</keyword>
<dbReference type="AlphaFoldDB" id="A0ABC9WT21"/>
<accession>A0ABC9WT21</accession>
<comment type="caution">
    <text evidence="2">The sequence shown here is derived from an EMBL/GenBank/DDBJ whole genome shotgun (WGS) entry which is preliminary data.</text>
</comment>
<feature type="region of interest" description="Disordered" evidence="1">
    <location>
        <begin position="25"/>
        <end position="70"/>
    </location>
</feature>
<dbReference type="EMBL" id="BAAFJT010000004">
    <property type="protein sequence ID" value="GAB0188539.1"/>
    <property type="molecule type" value="Genomic_DNA"/>
</dbReference>
<gene>
    <name evidence="2" type="ORF">GRJ2_001319200</name>
</gene>
<evidence type="ECO:0000313" key="2">
    <source>
        <dbReference type="EMBL" id="GAB0188539.1"/>
    </source>
</evidence>
<dbReference type="Proteomes" id="UP001623348">
    <property type="component" value="Unassembled WGS sequence"/>
</dbReference>
<proteinExistence type="predicted"/>
<evidence type="ECO:0000313" key="3">
    <source>
        <dbReference type="Proteomes" id="UP001623348"/>
    </source>
</evidence>
<sequence length="111" mass="12158">MVRQAVLLQPMEVNGGADIHLQPMEHTVPEQMDGGPAADQTPGRNCSPMDKSPHWSRSSGRTCGPTGDPLRNSPFLKNCTPWKGPTPEKFVKNCSAWEGLILEKFVKDCLA</sequence>
<evidence type="ECO:0000256" key="1">
    <source>
        <dbReference type="SAM" id="MobiDB-lite"/>
    </source>
</evidence>
<reference evidence="2 3" key="1">
    <citation type="submission" date="2024-06" db="EMBL/GenBank/DDBJ databases">
        <title>The draft genome of Grus japonensis, version 3.</title>
        <authorList>
            <person name="Nabeshima K."/>
            <person name="Suzuki S."/>
            <person name="Onuma M."/>
        </authorList>
    </citation>
    <scope>NUCLEOTIDE SEQUENCE [LARGE SCALE GENOMIC DNA]</scope>
    <source>
        <strain evidence="2 3">451A</strain>
    </source>
</reference>
<organism evidence="2 3">
    <name type="scientific">Grus japonensis</name>
    <name type="common">Japanese crane</name>
    <name type="synonym">Red-crowned crane</name>
    <dbReference type="NCBI Taxonomy" id="30415"/>
    <lineage>
        <taxon>Eukaryota</taxon>
        <taxon>Metazoa</taxon>
        <taxon>Chordata</taxon>
        <taxon>Craniata</taxon>
        <taxon>Vertebrata</taxon>
        <taxon>Euteleostomi</taxon>
        <taxon>Archelosauria</taxon>
        <taxon>Archosauria</taxon>
        <taxon>Dinosauria</taxon>
        <taxon>Saurischia</taxon>
        <taxon>Theropoda</taxon>
        <taxon>Coelurosauria</taxon>
        <taxon>Aves</taxon>
        <taxon>Neognathae</taxon>
        <taxon>Neoaves</taxon>
        <taxon>Gruiformes</taxon>
        <taxon>Gruidae</taxon>
        <taxon>Grus</taxon>
    </lineage>
</organism>
<name>A0ABC9WT21_GRUJA</name>